<protein>
    <submittedName>
        <fullName evidence="5">ABC transporter ATP-binding protein</fullName>
    </submittedName>
</protein>
<evidence type="ECO:0000259" key="4">
    <source>
        <dbReference type="PROSITE" id="PS50893"/>
    </source>
</evidence>
<dbReference type="GO" id="GO:0005524">
    <property type="term" value="F:ATP binding"/>
    <property type="evidence" value="ECO:0007669"/>
    <property type="project" value="UniProtKB-KW"/>
</dbReference>
<proteinExistence type="predicted"/>
<dbReference type="GO" id="GO:0022857">
    <property type="term" value="F:transmembrane transporter activity"/>
    <property type="evidence" value="ECO:0007669"/>
    <property type="project" value="TreeGrafter"/>
</dbReference>
<keyword evidence="3 5" id="KW-0067">ATP-binding</keyword>
<comment type="caution">
    <text evidence="5">The sequence shown here is derived from an EMBL/GenBank/DDBJ whole genome shotgun (WGS) entry which is preliminary data.</text>
</comment>
<dbReference type="InterPro" id="IPR017871">
    <property type="entry name" value="ABC_transporter-like_CS"/>
</dbReference>
<organism evidence="5 6">
    <name type="scientific">Methanococcoides methylutens</name>
    <dbReference type="NCBI Taxonomy" id="2226"/>
    <lineage>
        <taxon>Archaea</taxon>
        <taxon>Methanobacteriati</taxon>
        <taxon>Methanobacteriota</taxon>
        <taxon>Stenosarchaea group</taxon>
        <taxon>Methanomicrobia</taxon>
        <taxon>Methanosarcinales</taxon>
        <taxon>Methanosarcinaceae</taxon>
        <taxon>Methanococcoides</taxon>
    </lineage>
</organism>
<dbReference type="SMART" id="SM00382">
    <property type="entry name" value="AAA"/>
    <property type="match status" value="1"/>
</dbReference>
<dbReference type="GO" id="GO:0016887">
    <property type="term" value="F:ATP hydrolysis activity"/>
    <property type="evidence" value="ECO:0007669"/>
    <property type="project" value="InterPro"/>
</dbReference>
<dbReference type="OrthoDB" id="31298at2157"/>
<keyword evidence="2" id="KW-0547">Nucleotide-binding</keyword>
<gene>
    <name evidence="5" type="ORF">LI82_01000</name>
</gene>
<dbReference type="GO" id="GO:0098796">
    <property type="term" value="C:membrane protein complex"/>
    <property type="evidence" value="ECO:0007669"/>
    <property type="project" value="UniProtKB-ARBA"/>
</dbReference>
<evidence type="ECO:0000256" key="3">
    <source>
        <dbReference type="ARBA" id="ARBA00022840"/>
    </source>
</evidence>
<keyword evidence="1" id="KW-0813">Transport</keyword>
<evidence type="ECO:0000256" key="2">
    <source>
        <dbReference type="ARBA" id="ARBA00022741"/>
    </source>
</evidence>
<dbReference type="CDD" id="cd03255">
    <property type="entry name" value="ABC_MJ0796_LolCDE_FtsE"/>
    <property type="match status" value="1"/>
</dbReference>
<accession>A0A099T3Y9</accession>
<dbReference type="EMBL" id="JRHO01000002">
    <property type="protein sequence ID" value="KGK99807.1"/>
    <property type="molecule type" value="Genomic_DNA"/>
</dbReference>
<keyword evidence="6" id="KW-1185">Reference proteome</keyword>
<dbReference type="RefSeq" id="WP_048193082.1">
    <property type="nucleotide sequence ID" value="NZ_CAAGSM010000011.1"/>
</dbReference>
<dbReference type="Proteomes" id="UP000029859">
    <property type="component" value="Unassembled WGS sequence"/>
</dbReference>
<dbReference type="PANTHER" id="PTHR24220:SF86">
    <property type="entry name" value="ABC TRANSPORTER ABCH.1"/>
    <property type="match status" value="1"/>
</dbReference>
<dbReference type="GO" id="GO:0005886">
    <property type="term" value="C:plasma membrane"/>
    <property type="evidence" value="ECO:0007669"/>
    <property type="project" value="TreeGrafter"/>
</dbReference>
<reference evidence="5 6" key="1">
    <citation type="submission" date="2014-09" db="EMBL/GenBank/DDBJ databases">
        <title>Draft genome sequence of an obligately methylotrophic methanogen, Methanococcoides methylutens, isolated from marine sediment.</title>
        <authorList>
            <person name="Guan Y."/>
            <person name="Ngugi D.K."/>
            <person name="Blom J."/>
            <person name="Ali S."/>
            <person name="Ferry J.G."/>
            <person name="Stingl U."/>
        </authorList>
    </citation>
    <scope>NUCLEOTIDE SEQUENCE [LARGE SCALE GENOMIC DNA]</scope>
    <source>
        <strain evidence="5 6">DSM 2657</strain>
    </source>
</reference>
<sequence>MSEPLITFRDVWKTYQMGEVQVNALQNVSVSIDRGEFAAIIGPSGSGKSTMMNLVGCLDIPSDGEIFLKSRNISEMTESDLSTLRGKTIGFVFQQYNLIPGMTALENVLLPLEIQEFEDNIAMERAKEALEMVGLSDKLNNRPSQLSGGQQQRVSIARSLACDPELILADEPTGALDSKTGREVMNILQRLWKERGKTVVMVTHDMDLAQYAERHIVLKDGQIVRDEPNDIFSEDLSRTKFADINMQKR</sequence>
<evidence type="ECO:0000256" key="1">
    <source>
        <dbReference type="ARBA" id="ARBA00022448"/>
    </source>
</evidence>
<dbReference type="Gene3D" id="3.40.50.300">
    <property type="entry name" value="P-loop containing nucleotide triphosphate hydrolases"/>
    <property type="match status" value="1"/>
</dbReference>
<name>A0A099T3Y9_METMT</name>
<feature type="domain" description="ABC transporter" evidence="4">
    <location>
        <begin position="6"/>
        <end position="245"/>
    </location>
</feature>
<dbReference type="InterPro" id="IPR017911">
    <property type="entry name" value="MacB-like_ATP-bd"/>
</dbReference>
<dbReference type="InterPro" id="IPR003593">
    <property type="entry name" value="AAA+_ATPase"/>
</dbReference>
<evidence type="ECO:0000313" key="5">
    <source>
        <dbReference type="EMBL" id="KGK99807.1"/>
    </source>
</evidence>
<dbReference type="InterPro" id="IPR003439">
    <property type="entry name" value="ABC_transporter-like_ATP-bd"/>
</dbReference>
<dbReference type="PROSITE" id="PS50893">
    <property type="entry name" value="ABC_TRANSPORTER_2"/>
    <property type="match status" value="1"/>
</dbReference>
<dbReference type="FunFam" id="3.40.50.300:FF:000032">
    <property type="entry name" value="Export ABC transporter ATP-binding protein"/>
    <property type="match status" value="1"/>
</dbReference>
<evidence type="ECO:0000313" key="6">
    <source>
        <dbReference type="Proteomes" id="UP000029859"/>
    </source>
</evidence>
<dbReference type="AlphaFoldDB" id="A0A099T3Y9"/>
<dbReference type="SUPFAM" id="SSF52540">
    <property type="entry name" value="P-loop containing nucleoside triphosphate hydrolases"/>
    <property type="match status" value="1"/>
</dbReference>
<dbReference type="PROSITE" id="PS00211">
    <property type="entry name" value="ABC_TRANSPORTER_1"/>
    <property type="match status" value="1"/>
</dbReference>
<dbReference type="InterPro" id="IPR015854">
    <property type="entry name" value="ABC_transpr_LolD-like"/>
</dbReference>
<dbReference type="InterPro" id="IPR027417">
    <property type="entry name" value="P-loop_NTPase"/>
</dbReference>
<dbReference type="Pfam" id="PF00005">
    <property type="entry name" value="ABC_tran"/>
    <property type="match status" value="1"/>
</dbReference>
<dbReference type="PANTHER" id="PTHR24220">
    <property type="entry name" value="IMPORT ATP-BINDING PROTEIN"/>
    <property type="match status" value="1"/>
</dbReference>